<name>A0A934HV70_9RHOB</name>
<organism evidence="1 2">
    <name type="scientific">Pontibaca salina</name>
    <dbReference type="NCBI Taxonomy" id="2795731"/>
    <lineage>
        <taxon>Bacteria</taxon>
        <taxon>Pseudomonadati</taxon>
        <taxon>Pseudomonadota</taxon>
        <taxon>Alphaproteobacteria</taxon>
        <taxon>Rhodobacterales</taxon>
        <taxon>Roseobacteraceae</taxon>
        <taxon>Pontibaca</taxon>
    </lineage>
</organism>
<dbReference type="AlphaFoldDB" id="A0A934HV70"/>
<protein>
    <submittedName>
        <fullName evidence="1">Uncharacterized protein</fullName>
    </submittedName>
</protein>
<accession>A0A934HV70</accession>
<sequence length="149" mass="16267">MTALRDEIRAILREEIAALRHEIAAGPAPEQVQISGSADLDRFARDLVLRAQSDPDFATAVTSGAQRFALSGAMPPAPAHTYAPQPVASYAPVPRTKAVELTKTLVTERDIEALDQSAKVLRVPKKCRLTPLANDEARRRGIRIERFAT</sequence>
<proteinExistence type="predicted"/>
<comment type="caution">
    <text evidence="1">The sequence shown here is derived from an EMBL/GenBank/DDBJ whole genome shotgun (WGS) entry which is preliminary data.</text>
</comment>
<evidence type="ECO:0000313" key="1">
    <source>
        <dbReference type="EMBL" id="MBI6630863.1"/>
    </source>
</evidence>
<evidence type="ECO:0000313" key="2">
    <source>
        <dbReference type="Proteomes" id="UP000613255"/>
    </source>
</evidence>
<reference evidence="1" key="1">
    <citation type="submission" date="2020-12" db="EMBL/GenBank/DDBJ databases">
        <title>Pontibaca salina gen. nov., sp. nov., isolated from marine sediment.</title>
        <authorList>
            <person name="Bo J."/>
            <person name="Wang S."/>
            <person name="Song X."/>
            <person name="Du Z."/>
        </authorList>
    </citation>
    <scope>NUCLEOTIDE SEQUENCE</scope>
    <source>
        <strain evidence="1">S1109L</strain>
    </source>
</reference>
<gene>
    <name evidence="1" type="ORF">JAO82_13340</name>
</gene>
<dbReference type="RefSeq" id="WP_198686887.1">
    <property type="nucleotide sequence ID" value="NZ_JAEIJD010000015.1"/>
</dbReference>
<dbReference type="EMBL" id="JAEIJD010000015">
    <property type="protein sequence ID" value="MBI6630863.1"/>
    <property type="molecule type" value="Genomic_DNA"/>
</dbReference>
<dbReference type="Proteomes" id="UP000613255">
    <property type="component" value="Unassembled WGS sequence"/>
</dbReference>
<keyword evidence="2" id="KW-1185">Reference proteome</keyword>